<accession>A0A2P2QIU2</accession>
<evidence type="ECO:0000313" key="1">
    <source>
        <dbReference type="EMBL" id="MBX66930.1"/>
    </source>
</evidence>
<protein>
    <submittedName>
        <fullName evidence="1">Uncharacterized protein</fullName>
    </submittedName>
</protein>
<dbReference type="EMBL" id="GGEC01086446">
    <property type="protein sequence ID" value="MBX66930.1"/>
    <property type="molecule type" value="Transcribed_RNA"/>
</dbReference>
<proteinExistence type="predicted"/>
<reference evidence="1" key="1">
    <citation type="submission" date="2018-02" db="EMBL/GenBank/DDBJ databases">
        <title>Rhizophora mucronata_Transcriptome.</title>
        <authorList>
            <person name="Meera S.P."/>
            <person name="Sreeshan A."/>
            <person name="Augustine A."/>
        </authorList>
    </citation>
    <scope>NUCLEOTIDE SEQUENCE</scope>
    <source>
        <tissue evidence="1">Leaf</tissue>
    </source>
</reference>
<organism evidence="1">
    <name type="scientific">Rhizophora mucronata</name>
    <name type="common">Asiatic mangrove</name>
    <dbReference type="NCBI Taxonomy" id="61149"/>
    <lineage>
        <taxon>Eukaryota</taxon>
        <taxon>Viridiplantae</taxon>
        <taxon>Streptophyta</taxon>
        <taxon>Embryophyta</taxon>
        <taxon>Tracheophyta</taxon>
        <taxon>Spermatophyta</taxon>
        <taxon>Magnoliopsida</taxon>
        <taxon>eudicotyledons</taxon>
        <taxon>Gunneridae</taxon>
        <taxon>Pentapetalae</taxon>
        <taxon>rosids</taxon>
        <taxon>fabids</taxon>
        <taxon>Malpighiales</taxon>
        <taxon>Rhizophoraceae</taxon>
        <taxon>Rhizophora</taxon>
    </lineage>
</organism>
<name>A0A2P2QIU2_RHIMU</name>
<sequence>MKLQKDNLKFH</sequence>